<comment type="caution">
    <text evidence="2">The sequence shown here is derived from an EMBL/GenBank/DDBJ whole genome shotgun (WGS) entry which is preliminary data.</text>
</comment>
<dbReference type="OrthoDB" id="1067458at2"/>
<accession>A0A2T2YH68</accession>
<evidence type="ECO:0000313" key="3">
    <source>
        <dbReference type="Proteomes" id="UP000240357"/>
    </source>
</evidence>
<feature type="region of interest" description="Disordered" evidence="1">
    <location>
        <begin position="31"/>
        <end position="52"/>
    </location>
</feature>
<dbReference type="Proteomes" id="UP000240357">
    <property type="component" value="Unassembled WGS sequence"/>
</dbReference>
<reference evidence="2 3" key="1">
    <citation type="submission" date="2018-03" db="EMBL/GenBank/DDBJ databases">
        <title>Adhaeribacter sp. HMF7605 Genome sequencing and assembly.</title>
        <authorList>
            <person name="Kang H."/>
            <person name="Kang J."/>
            <person name="Cha I."/>
            <person name="Kim H."/>
            <person name="Joh K."/>
        </authorList>
    </citation>
    <scope>NUCLEOTIDE SEQUENCE [LARGE SCALE GENOMIC DNA]</scope>
    <source>
        <strain evidence="2 3">HMF7605</strain>
    </source>
</reference>
<evidence type="ECO:0000256" key="1">
    <source>
        <dbReference type="SAM" id="MobiDB-lite"/>
    </source>
</evidence>
<name>A0A2T2YH68_9BACT</name>
<protein>
    <submittedName>
        <fullName evidence="2">Uncharacterized protein</fullName>
    </submittedName>
</protein>
<gene>
    <name evidence="2" type="ORF">AHMF7605_15495</name>
</gene>
<sequence length="446" mass="49069">MSSNSSWQIFKELIRTFVFLVLLSLSACGDDAKKETTTSGNETVEETGTTKPKAAGATATKVGQVNVFLEISGSMKGFMPASNGGQITQFQETLDALLATVQQNNQLGKKQFYEVSEKITPANYNQVSKHLRYGLEATASSSTIPVMLDSIISNYSPPNGVNVFISDFIYAPANGQAVNFVTTDIYQVIAKAQQQGQAVSIFSATSDFKGTFYPAVKTNRKTIPNCCPNEVPYYLWVIGKPEQVQVFNRQLMAGKFADELHIGFEFPAPAYSVLDKYLPVGNWYCNSKDNACHEIIVSDLKTPLEMVVGLNLTELPASYTNEAYLKKNLKLEAENSDAQITGLYTAAQFRSQKGVAGQNSNPLKPYSHFIKVKLTKMAAPEIEMQLILQNQRPAWVQNRTTTDDSQMNNEGAKTFQLAGIVAGVERAYEVGNKNIFTATIQAKKEK</sequence>
<dbReference type="EMBL" id="PYFT01000001">
    <property type="protein sequence ID" value="PSR54808.1"/>
    <property type="molecule type" value="Genomic_DNA"/>
</dbReference>
<proteinExistence type="predicted"/>
<dbReference type="AlphaFoldDB" id="A0A2T2YH68"/>
<dbReference type="RefSeq" id="WP_106930826.1">
    <property type="nucleotide sequence ID" value="NZ_PYFT01000001.1"/>
</dbReference>
<keyword evidence="3" id="KW-1185">Reference proteome</keyword>
<evidence type="ECO:0000313" key="2">
    <source>
        <dbReference type="EMBL" id="PSR54808.1"/>
    </source>
</evidence>
<organism evidence="2 3">
    <name type="scientific">Adhaeribacter arboris</name>
    <dbReference type="NCBI Taxonomy" id="2072846"/>
    <lineage>
        <taxon>Bacteria</taxon>
        <taxon>Pseudomonadati</taxon>
        <taxon>Bacteroidota</taxon>
        <taxon>Cytophagia</taxon>
        <taxon>Cytophagales</taxon>
        <taxon>Hymenobacteraceae</taxon>
        <taxon>Adhaeribacter</taxon>
    </lineage>
</organism>